<feature type="transmembrane region" description="Helical" evidence="7">
    <location>
        <begin position="78"/>
        <end position="101"/>
    </location>
</feature>
<dbReference type="GO" id="GO:0055085">
    <property type="term" value="P:transmembrane transport"/>
    <property type="evidence" value="ECO:0007669"/>
    <property type="project" value="InterPro"/>
</dbReference>
<evidence type="ECO:0000256" key="5">
    <source>
        <dbReference type="ARBA" id="ARBA00022989"/>
    </source>
</evidence>
<keyword evidence="6 7" id="KW-0472">Membrane</keyword>
<gene>
    <name evidence="9" type="ORF">ENU78_08110</name>
</gene>
<evidence type="ECO:0000256" key="1">
    <source>
        <dbReference type="ARBA" id="ARBA00004651"/>
    </source>
</evidence>
<dbReference type="Gene3D" id="1.10.3720.10">
    <property type="entry name" value="MetI-like"/>
    <property type="match status" value="1"/>
</dbReference>
<dbReference type="InterPro" id="IPR025966">
    <property type="entry name" value="OppC_N"/>
</dbReference>
<accession>A0A7C2GFX2</accession>
<reference evidence="9" key="1">
    <citation type="journal article" date="2020" name="mSystems">
        <title>Genome- and Community-Level Interaction Insights into Carbon Utilization and Element Cycling Functions of Hydrothermarchaeota in Hydrothermal Sediment.</title>
        <authorList>
            <person name="Zhou Z."/>
            <person name="Liu Y."/>
            <person name="Xu W."/>
            <person name="Pan J."/>
            <person name="Luo Z.H."/>
            <person name="Li M."/>
        </authorList>
    </citation>
    <scope>NUCLEOTIDE SEQUENCE [LARGE SCALE GENOMIC DNA]</scope>
    <source>
        <strain evidence="9">SpSt-70</strain>
    </source>
</reference>
<dbReference type="InterPro" id="IPR035906">
    <property type="entry name" value="MetI-like_sf"/>
</dbReference>
<dbReference type="OMA" id="MPLCVPS"/>
<organism evidence="9">
    <name type="scientific">Dictyoglomus thermophilum</name>
    <dbReference type="NCBI Taxonomy" id="14"/>
    <lineage>
        <taxon>Bacteria</taxon>
        <taxon>Pseudomonadati</taxon>
        <taxon>Dictyoglomota</taxon>
        <taxon>Dictyoglomia</taxon>
        <taxon>Dictyoglomales</taxon>
        <taxon>Dictyoglomaceae</taxon>
        <taxon>Dictyoglomus</taxon>
    </lineage>
</organism>
<dbReference type="Pfam" id="PF00528">
    <property type="entry name" value="BPD_transp_1"/>
    <property type="match status" value="1"/>
</dbReference>
<dbReference type="PROSITE" id="PS50928">
    <property type="entry name" value="ABC_TM1"/>
    <property type="match status" value="1"/>
</dbReference>
<sequence length="280" mass="30700">MWKEMIRPLFKSPKFIVGITIFLLIVLMAILGPIVYPKDPNSFAGMPEQPPSKQYPLGTDTYGGDLLAKVLNGTRSSLYIGFLVAIISMSIGLLVGTFSAIKGGVVDDLLMGLTNIVLTIPSILLAILIASYLKVRSLEVIAIILGILSWPWFARAIRAQLMSLINREYVYLSRLAGYGDFRIAIEDLIPAIATYTFMAFILFINGGILGEAGLSLIGLGPTKGVTLGVVLQWAVLMEAIRRGLWWWFIPPGVIIVALTSSLLIITTAMDEVFNPKLRER</sequence>
<evidence type="ECO:0000256" key="4">
    <source>
        <dbReference type="ARBA" id="ARBA00022692"/>
    </source>
</evidence>
<dbReference type="GO" id="GO:0005886">
    <property type="term" value="C:plasma membrane"/>
    <property type="evidence" value="ECO:0007669"/>
    <property type="project" value="UniProtKB-SubCell"/>
</dbReference>
<feature type="transmembrane region" description="Helical" evidence="7">
    <location>
        <begin position="188"/>
        <end position="208"/>
    </location>
</feature>
<comment type="caution">
    <text evidence="9">The sequence shown here is derived from an EMBL/GenBank/DDBJ whole genome shotgun (WGS) entry which is preliminary data.</text>
</comment>
<evidence type="ECO:0000313" key="9">
    <source>
        <dbReference type="EMBL" id="HGK24373.1"/>
    </source>
</evidence>
<dbReference type="EMBL" id="DTDV01000020">
    <property type="protein sequence ID" value="HGK24373.1"/>
    <property type="molecule type" value="Genomic_DNA"/>
</dbReference>
<keyword evidence="5 7" id="KW-1133">Transmembrane helix</keyword>
<evidence type="ECO:0000256" key="7">
    <source>
        <dbReference type="RuleBase" id="RU363032"/>
    </source>
</evidence>
<name>A0A7C2GFX2_DICTH</name>
<protein>
    <submittedName>
        <fullName evidence="9">ABC transporter permease</fullName>
    </submittedName>
</protein>
<dbReference type="PANTHER" id="PTHR43386">
    <property type="entry name" value="OLIGOPEPTIDE TRANSPORT SYSTEM PERMEASE PROTEIN APPC"/>
    <property type="match status" value="1"/>
</dbReference>
<dbReference type="InterPro" id="IPR000515">
    <property type="entry name" value="MetI-like"/>
</dbReference>
<evidence type="ECO:0000259" key="8">
    <source>
        <dbReference type="PROSITE" id="PS50928"/>
    </source>
</evidence>
<dbReference type="AlphaFoldDB" id="A0A7C2GFX2"/>
<dbReference type="CDD" id="cd06261">
    <property type="entry name" value="TM_PBP2"/>
    <property type="match status" value="1"/>
</dbReference>
<keyword evidence="3" id="KW-1003">Cell membrane</keyword>
<feature type="domain" description="ABC transmembrane type-1" evidence="8">
    <location>
        <begin position="74"/>
        <end position="266"/>
    </location>
</feature>
<evidence type="ECO:0000256" key="2">
    <source>
        <dbReference type="ARBA" id="ARBA00022448"/>
    </source>
</evidence>
<proteinExistence type="inferred from homology"/>
<keyword evidence="4 7" id="KW-0812">Transmembrane</keyword>
<dbReference type="PANTHER" id="PTHR43386:SF1">
    <property type="entry name" value="D,D-DIPEPTIDE TRANSPORT SYSTEM PERMEASE PROTEIN DDPC-RELATED"/>
    <property type="match status" value="1"/>
</dbReference>
<feature type="transmembrane region" description="Helical" evidence="7">
    <location>
        <begin position="214"/>
        <end position="237"/>
    </location>
</feature>
<feature type="transmembrane region" description="Helical" evidence="7">
    <location>
        <begin position="244"/>
        <end position="269"/>
    </location>
</feature>
<evidence type="ECO:0000256" key="3">
    <source>
        <dbReference type="ARBA" id="ARBA00022475"/>
    </source>
</evidence>
<evidence type="ECO:0000256" key="6">
    <source>
        <dbReference type="ARBA" id="ARBA00023136"/>
    </source>
</evidence>
<comment type="subcellular location">
    <subcellularLocation>
        <location evidence="1 7">Cell membrane</location>
        <topology evidence="1 7">Multi-pass membrane protein</topology>
    </subcellularLocation>
</comment>
<feature type="transmembrane region" description="Helical" evidence="7">
    <location>
        <begin position="15"/>
        <end position="36"/>
    </location>
</feature>
<keyword evidence="2 7" id="KW-0813">Transport</keyword>
<comment type="similarity">
    <text evidence="7">Belongs to the binding-protein-dependent transport system permease family.</text>
</comment>
<dbReference type="Pfam" id="PF12911">
    <property type="entry name" value="OppC_N"/>
    <property type="match status" value="1"/>
</dbReference>
<dbReference type="InterPro" id="IPR050366">
    <property type="entry name" value="BP-dependent_transpt_permease"/>
</dbReference>
<dbReference type="RefSeq" id="WP_012547951.1">
    <property type="nucleotide sequence ID" value="NZ_VTFL01000001.1"/>
</dbReference>
<dbReference type="SUPFAM" id="SSF161098">
    <property type="entry name" value="MetI-like"/>
    <property type="match status" value="1"/>
</dbReference>
<feature type="transmembrane region" description="Helical" evidence="7">
    <location>
        <begin position="113"/>
        <end position="132"/>
    </location>
</feature>